<protein>
    <recommendedName>
        <fullName evidence="2">RNase H type-1 domain-containing protein</fullName>
    </recommendedName>
</protein>
<sequence length="73" mass="8451">MYSNTAVSPEVRWIPPPSEVYKVNFDDVTFEDQTVARVCSLIRDERGQLLAAQSMKEEMVNDTKELETLHFML</sequence>
<proteinExistence type="predicted"/>
<name>A0A2N9ESK0_FAGSY</name>
<accession>A0A2N9ESK0</accession>
<gene>
    <name evidence="1" type="ORF">FSB_LOCUS5522</name>
</gene>
<dbReference type="AlphaFoldDB" id="A0A2N9ESK0"/>
<reference evidence="1" key="1">
    <citation type="submission" date="2018-02" db="EMBL/GenBank/DDBJ databases">
        <authorList>
            <person name="Cohen D.B."/>
            <person name="Kent A.D."/>
        </authorList>
    </citation>
    <scope>NUCLEOTIDE SEQUENCE</scope>
</reference>
<dbReference type="EMBL" id="OIVN01000284">
    <property type="protein sequence ID" value="SPC77640.1"/>
    <property type="molecule type" value="Genomic_DNA"/>
</dbReference>
<organism evidence="1">
    <name type="scientific">Fagus sylvatica</name>
    <name type="common">Beechnut</name>
    <dbReference type="NCBI Taxonomy" id="28930"/>
    <lineage>
        <taxon>Eukaryota</taxon>
        <taxon>Viridiplantae</taxon>
        <taxon>Streptophyta</taxon>
        <taxon>Embryophyta</taxon>
        <taxon>Tracheophyta</taxon>
        <taxon>Spermatophyta</taxon>
        <taxon>Magnoliopsida</taxon>
        <taxon>eudicotyledons</taxon>
        <taxon>Gunneridae</taxon>
        <taxon>Pentapetalae</taxon>
        <taxon>rosids</taxon>
        <taxon>fabids</taxon>
        <taxon>Fagales</taxon>
        <taxon>Fagaceae</taxon>
        <taxon>Fagus</taxon>
    </lineage>
</organism>
<evidence type="ECO:0008006" key="2">
    <source>
        <dbReference type="Google" id="ProtNLM"/>
    </source>
</evidence>
<evidence type="ECO:0000313" key="1">
    <source>
        <dbReference type="EMBL" id="SPC77640.1"/>
    </source>
</evidence>